<dbReference type="EMBL" id="QLMD01000003">
    <property type="protein sequence ID" value="RAJ99183.1"/>
    <property type="molecule type" value="Genomic_DNA"/>
</dbReference>
<dbReference type="InterPro" id="IPR051325">
    <property type="entry name" value="Nudix_hydrolase_domain"/>
</dbReference>
<dbReference type="AlphaFoldDB" id="A0A327X2R8"/>
<comment type="cofactor">
    <cofactor evidence="1">
        <name>Mg(2+)</name>
        <dbReference type="ChEBI" id="CHEBI:18420"/>
    </cofactor>
</comment>
<accession>A0A327X2R8</accession>
<dbReference type="GO" id="GO:0006754">
    <property type="term" value="P:ATP biosynthetic process"/>
    <property type="evidence" value="ECO:0007669"/>
    <property type="project" value="TreeGrafter"/>
</dbReference>
<dbReference type="SUPFAM" id="SSF55811">
    <property type="entry name" value="Nudix"/>
    <property type="match status" value="1"/>
</dbReference>
<sequence length="205" mass="22616">MTDKQVPQILARQLVAESRLLRIESVDLKFSNGEERRYERVQGSGRGAVLVVPMLDADTMLLVREYAAGLHNYQLGFPKGLVDPGESHAVAANRELREEIGYGAKRLTAMKSVTMAPAFFSANMTLFIGQDLYPEKLAGDEPEPLEVVPWKVSEIDQLLAQPDFTEARSVTALLLLERWLRGGSVGLPSQDGVVDTEAKQESNFG</sequence>
<reference evidence="5 7" key="1">
    <citation type="journal article" date="2018" name="Front. Microbiol.">
        <title>Genome-Based Analysis Reveals the Taxonomy and Diversity of the Family Idiomarinaceae.</title>
        <authorList>
            <person name="Liu Y."/>
            <person name="Lai Q."/>
            <person name="Shao Z."/>
        </authorList>
    </citation>
    <scope>NUCLEOTIDE SEQUENCE [LARGE SCALE GENOMIC DNA]</scope>
    <source>
        <strain evidence="5 7">CF12-14</strain>
    </source>
</reference>
<keyword evidence="7" id="KW-1185">Reference proteome</keyword>
<feature type="domain" description="Nudix hydrolase" evidence="3">
    <location>
        <begin position="41"/>
        <end position="175"/>
    </location>
</feature>
<dbReference type="CDD" id="cd24156">
    <property type="entry name" value="NUDIX_ADPRase_NudE"/>
    <property type="match status" value="1"/>
</dbReference>
<keyword evidence="2 5" id="KW-0378">Hydrolase</keyword>
<dbReference type="PROSITE" id="PS51462">
    <property type="entry name" value="NUDIX"/>
    <property type="match status" value="1"/>
</dbReference>
<comment type="caution">
    <text evidence="4">The sequence shown here is derived from an EMBL/GenBank/DDBJ whole genome shotgun (WGS) entry which is preliminary data.</text>
</comment>
<dbReference type="InterPro" id="IPR000086">
    <property type="entry name" value="NUDIX_hydrolase_dom"/>
</dbReference>
<dbReference type="InterPro" id="IPR015797">
    <property type="entry name" value="NUDIX_hydrolase-like_dom_sf"/>
</dbReference>
<evidence type="ECO:0000313" key="6">
    <source>
        <dbReference type="Proteomes" id="UP000249203"/>
    </source>
</evidence>
<dbReference type="GO" id="GO:0006167">
    <property type="term" value="P:AMP biosynthetic process"/>
    <property type="evidence" value="ECO:0007669"/>
    <property type="project" value="TreeGrafter"/>
</dbReference>
<evidence type="ECO:0000313" key="7">
    <source>
        <dbReference type="Proteomes" id="UP000287865"/>
    </source>
</evidence>
<dbReference type="NCBIfam" id="NF008736">
    <property type="entry name" value="PRK11762.1"/>
    <property type="match status" value="1"/>
</dbReference>
<dbReference type="FunFam" id="3.90.79.10:FF:000006">
    <property type="entry name" value="ADP compounds hydrolase NudE"/>
    <property type="match status" value="1"/>
</dbReference>
<dbReference type="InterPro" id="IPR020084">
    <property type="entry name" value="NUDIX_hydrolase_CS"/>
</dbReference>
<proteinExistence type="predicted"/>
<evidence type="ECO:0000256" key="1">
    <source>
        <dbReference type="ARBA" id="ARBA00001946"/>
    </source>
</evidence>
<evidence type="ECO:0000256" key="2">
    <source>
        <dbReference type="ARBA" id="ARBA00022801"/>
    </source>
</evidence>
<dbReference type="OrthoDB" id="9806150at2"/>
<name>A0A327X2R8_9GAMM</name>
<gene>
    <name evidence="4" type="ORF">B0I24_103177</name>
    <name evidence="5" type="ORF">CWE07_03370</name>
</gene>
<dbReference type="EMBL" id="PIPK01000002">
    <property type="protein sequence ID" value="RUO27671.1"/>
    <property type="molecule type" value="Genomic_DNA"/>
</dbReference>
<organism evidence="4 6">
    <name type="scientific">Aliidiomarina maris</name>
    <dbReference type="NCBI Taxonomy" id="531312"/>
    <lineage>
        <taxon>Bacteria</taxon>
        <taxon>Pseudomonadati</taxon>
        <taxon>Pseudomonadota</taxon>
        <taxon>Gammaproteobacteria</taxon>
        <taxon>Alteromonadales</taxon>
        <taxon>Idiomarinaceae</taxon>
        <taxon>Aliidiomarina</taxon>
    </lineage>
</organism>
<protein>
    <submittedName>
        <fullName evidence="5">ADP compounds hydrolase NudE</fullName>
    </submittedName>
    <submittedName>
        <fullName evidence="4">ADP-ribose diphosphatase</fullName>
    </submittedName>
</protein>
<dbReference type="RefSeq" id="WP_111568789.1">
    <property type="nucleotide sequence ID" value="NZ_PIPK01000002.1"/>
</dbReference>
<dbReference type="PANTHER" id="PTHR21340:SF0">
    <property type="entry name" value="BIS(5'-NUCLEOSYL)-TETRAPHOSPHATASE [ASYMMETRICAL]"/>
    <property type="match status" value="1"/>
</dbReference>
<evidence type="ECO:0000259" key="3">
    <source>
        <dbReference type="PROSITE" id="PS51462"/>
    </source>
</evidence>
<dbReference type="PANTHER" id="PTHR21340">
    <property type="entry name" value="DIADENOSINE 5,5-P1,P4-TETRAPHOSPHATE PYROPHOSPHOHYDROLASE MUTT"/>
    <property type="match status" value="1"/>
</dbReference>
<reference evidence="4 6" key="2">
    <citation type="submission" date="2018-06" db="EMBL/GenBank/DDBJ databases">
        <title>Genomic Encyclopedia of Type Strains, Phase III (KMG-III): the genomes of soil and plant-associated and newly described type strains.</title>
        <authorList>
            <person name="Whitman W."/>
        </authorList>
    </citation>
    <scope>NUCLEOTIDE SEQUENCE [LARGE SCALE GENOMIC DNA]</scope>
    <source>
        <strain evidence="4 6">CGMCC 1.15366</strain>
    </source>
</reference>
<dbReference type="Gene3D" id="3.90.79.10">
    <property type="entry name" value="Nucleoside Triphosphate Pyrophosphohydrolase"/>
    <property type="match status" value="1"/>
</dbReference>
<dbReference type="GO" id="GO:0004081">
    <property type="term" value="F:bis(5'-nucleosyl)-tetraphosphatase (asymmetrical) activity"/>
    <property type="evidence" value="ECO:0007669"/>
    <property type="project" value="TreeGrafter"/>
</dbReference>
<dbReference type="Proteomes" id="UP000249203">
    <property type="component" value="Unassembled WGS sequence"/>
</dbReference>
<evidence type="ECO:0000313" key="5">
    <source>
        <dbReference type="EMBL" id="RUO27671.1"/>
    </source>
</evidence>
<evidence type="ECO:0000313" key="4">
    <source>
        <dbReference type="EMBL" id="RAJ99183.1"/>
    </source>
</evidence>
<dbReference type="Proteomes" id="UP000287865">
    <property type="component" value="Unassembled WGS sequence"/>
</dbReference>
<dbReference type="PROSITE" id="PS00893">
    <property type="entry name" value="NUDIX_BOX"/>
    <property type="match status" value="1"/>
</dbReference>
<dbReference type="Pfam" id="PF00293">
    <property type="entry name" value="NUDIX"/>
    <property type="match status" value="1"/>
</dbReference>